<dbReference type="InterPro" id="IPR046341">
    <property type="entry name" value="SET_dom_sf"/>
</dbReference>
<dbReference type="GO" id="GO:0005700">
    <property type="term" value="C:polytene chromosome"/>
    <property type="evidence" value="ECO:0007669"/>
    <property type="project" value="TreeGrafter"/>
</dbReference>
<dbReference type="Proteomes" id="UP000472267">
    <property type="component" value="Unassembled WGS sequence"/>
</dbReference>
<dbReference type="InParanoid" id="A0A672HXF2"/>
<dbReference type="OMA" id="FIAIRNI"/>
<accession>A0A672HXF2</accession>
<dbReference type="PANTHER" id="PTHR46167:SF1">
    <property type="entry name" value="N-LYSINE METHYLTRANSFERASE KMT5A"/>
    <property type="match status" value="1"/>
</dbReference>
<name>A0A672HXF2_SALFA</name>
<dbReference type="PANTHER" id="PTHR46167">
    <property type="entry name" value="N-LYSINE METHYLTRANSFERASE KMT5A"/>
    <property type="match status" value="1"/>
</dbReference>
<dbReference type="AlphaFoldDB" id="A0A672HXF2"/>
<dbReference type="Pfam" id="PF00856">
    <property type="entry name" value="SET"/>
    <property type="match status" value="1"/>
</dbReference>
<dbReference type="InterPro" id="IPR051760">
    <property type="entry name" value="KMT5A"/>
</dbReference>
<feature type="domain" description="SET" evidence="1">
    <location>
        <begin position="25"/>
        <end position="157"/>
    </location>
</feature>
<dbReference type="SUPFAM" id="SSF82199">
    <property type="entry name" value="SET domain"/>
    <property type="match status" value="1"/>
</dbReference>
<dbReference type="Gene3D" id="2.170.270.10">
    <property type="entry name" value="SET domain"/>
    <property type="match status" value="1"/>
</dbReference>
<protein>
    <recommendedName>
        <fullName evidence="1">SET domain-containing protein</fullName>
    </recommendedName>
</protein>
<dbReference type="InterPro" id="IPR001214">
    <property type="entry name" value="SET_dom"/>
</dbReference>
<dbReference type="Ensembl" id="ENSSFAT00005035212.1">
    <property type="protein sequence ID" value="ENSSFAP00005033933.1"/>
    <property type="gene ID" value="ENSSFAG00005017248.1"/>
</dbReference>
<dbReference type="GO" id="GO:0043516">
    <property type="term" value="P:regulation of DNA damage response, signal transduction by p53 class mediator"/>
    <property type="evidence" value="ECO:0007669"/>
    <property type="project" value="TreeGrafter"/>
</dbReference>
<keyword evidence="3" id="KW-1185">Reference proteome</keyword>
<reference evidence="2" key="1">
    <citation type="submission" date="2025-08" db="UniProtKB">
        <authorList>
            <consortium name="Ensembl"/>
        </authorList>
    </citation>
    <scope>IDENTIFICATION</scope>
</reference>
<reference evidence="2" key="2">
    <citation type="submission" date="2025-09" db="UniProtKB">
        <authorList>
            <consortium name="Ensembl"/>
        </authorList>
    </citation>
    <scope>IDENTIFICATION</scope>
</reference>
<proteinExistence type="predicted"/>
<dbReference type="PROSITE" id="PS50280">
    <property type="entry name" value="SET"/>
    <property type="match status" value="1"/>
</dbReference>
<sequence length="174" mass="20281">IREEGPPSRAHPKSRNRKMDFEEEWGLALDDIDGKGKGVRTTRIFRAGEVLCDYHGEVVTEEEGQNIHDSTEAQETGYMFFYKRPTGEKMCIDAHLHKCCCHPDRQTFGRRINHSRKHANIRPRLFRLNFESGDRDVMLFFATRDITEGEEILFNYGVNKKQFSGEGLDLEWLD</sequence>
<evidence type="ECO:0000313" key="2">
    <source>
        <dbReference type="Ensembl" id="ENSSFAP00005033933.1"/>
    </source>
</evidence>
<dbReference type="SMART" id="SM00317">
    <property type="entry name" value="SET"/>
    <property type="match status" value="1"/>
</dbReference>
<dbReference type="GO" id="GO:0005634">
    <property type="term" value="C:nucleus"/>
    <property type="evidence" value="ECO:0007669"/>
    <property type="project" value="TreeGrafter"/>
</dbReference>
<dbReference type="GO" id="GO:0042799">
    <property type="term" value="F:histone H4K20 methyltransferase activity"/>
    <property type="evidence" value="ECO:0007669"/>
    <property type="project" value="TreeGrafter"/>
</dbReference>
<evidence type="ECO:0000259" key="1">
    <source>
        <dbReference type="PROSITE" id="PS50280"/>
    </source>
</evidence>
<organism evidence="2 3">
    <name type="scientific">Salarias fasciatus</name>
    <name type="common">Jewelled blenny</name>
    <name type="synonym">Blennius fasciatus</name>
    <dbReference type="NCBI Taxonomy" id="181472"/>
    <lineage>
        <taxon>Eukaryota</taxon>
        <taxon>Metazoa</taxon>
        <taxon>Chordata</taxon>
        <taxon>Craniata</taxon>
        <taxon>Vertebrata</taxon>
        <taxon>Euteleostomi</taxon>
        <taxon>Actinopterygii</taxon>
        <taxon>Neopterygii</taxon>
        <taxon>Teleostei</taxon>
        <taxon>Neoteleostei</taxon>
        <taxon>Acanthomorphata</taxon>
        <taxon>Ovalentaria</taxon>
        <taxon>Blenniimorphae</taxon>
        <taxon>Blenniiformes</taxon>
        <taxon>Blennioidei</taxon>
        <taxon>Blenniidae</taxon>
        <taxon>Salariinae</taxon>
        <taxon>Salarias</taxon>
    </lineage>
</organism>
<evidence type="ECO:0000313" key="3">
    <source>
        <dbReference type="Proteomes" id="UP000472267"/>
    </source>
</evidence>
<dbReference type="GO" id="GO:0006357">
    <property type="term" value="P:regulation of transcription by RNA polymerase II"/>
    <property type="evidence" value="ECO:0007669"/>
    <property type="project" value="TreeGrafter"/>
</dbReference>